<reference evidence="1" key="1">
    <citation type="submission" date="2021-01" db="EMBL/GenBank/DDBJ databases">
        <authorList>
            <person name="Corre E."/>
            <person name="Pelletier E."/>
            <person name="Niang G."/>
            <person name="Scheremetjew M."/>
            <person name="Finn R."/>
            <person name="Kale V."/>
            <person name="Holt S."/>
            <person name="Cochrane G."/>
            <person name="Meng A."/>
            <person name="Brown T."/>
            <person name="Cohen L."/>
        </authorList>
    </citation>
    <scope>NUCLEOTIDE SEQUENCE</scope>
    <source>
        <strain evidence="1">CCMP1756</strain>
    </source>
</reference>
<name>A0A7S4ECX4_9STRA</name>
<proteinExistence type="predicted"/>
<gene>
    <name evidence="1" type="ORF">PCAL00307_LOCUS19746</name>
</gene>
<organism evidence="1">
    <name type="scientific">Pelagomonas calceolata</name>
    <dbReference type="NCBI Taxonomy" id="35677"/>
    <lineage>
        <taxon>Eukaryota</taxon>
        <taxon>Sar</taxon>
        <taxon>Stramenopiles</taxon>
        <taxon>Ochrophyta</taxon>
        <taxon>Pelagophyceae</taxon>
        <taxon>Pelagomonadales</taxon>
        <taxon>Pelagomonadaceae</taxon>
        <taxon>Pelagomonas</taxon>
    </lineage>
</organism>
<dbReference type="AlphaFoldDB" id="A0A7S4ECX4"/>
<accession>A0A7S4ECX4</accession>
<protein>
    <submittedName>
        <fullName evidence="1">Uncharacterized protein</fullName>
    </submittedName>
</protein>
<dbReference type="EMBL" id="HBIW01022893">
    <property type="protein sequence ID" value="CAE0704298.1"/>
    <property type="molecule type" value="Transcribed_RNA"/>
</dbReference>
<evidence type="ECO:0000313" key="1">
    <source>
        <dbReference type="EMBL" id="CAE0704298.1"/>
    </source>
</evidence>
<sequence length="273" mass="30337">MRLKRNSSRTRENHSQELYLTRRCRLATMLLRQASRAARRSPRPLRRLSTEKTYASVKAGNLLNEAAAATPEKGWPWYLKAIGASAACAGTGAYVALLMHHELGFRRFCESVSPSLVDLVRQRYPFADEDPERRAYVQKLTEELATPRTVSFNGRRVEVAGGASASECREALGIACDLDIDIEDVEGVDEVMVAEEEVRRPSQLEIAVARCGASVWAPLPPQVPTEGPTAQIEELEARKRKIGDDLASGVLRVDAAQPEVDAIETRLRELRKK</sequence>